<dbReference type="Proteomes" id="UP000321393">
    <property type="component" value="Unassembled WGS sequence"/>
</dbReference>
<evidence type="ECO:0000313" key="1">
    <source>
        <dbReference type="EMBL" id="KAA0047008.1"/>
    </source>
</evidence>
<dbReference type="EMBL" id="SSTD01014035">
    <property type="protein sequence ID" value="TYK04772.1"/>
    <property type="molecule type" value="Genomic_DNA"/>
</dbReference>
<organism evidence="2 4">
    <name type="scientific">Cucumis melo var. makuwa</name>
    <name type="common">Oriental melon</name>
    <dbReference type="NCBI Taxonomy" id="1194695"/>
    <lineage>
        <taxon>Eukaryota</taxon>
        <taxon>Viridiplantae</taxon>
        <taxon>Streptophyta</taxon>
        <taxon>Embryophyta</taxon>
        <taxon>Tracheophyta</taxon>
        <taxon>Spermatophyta</taxon>
        <taxon>Magnoliopsida</taxon>
        <taxon>eudicotyledons</taxon>
        <taxon>Gunneridae</taxon>
        <taxon>Pentapetalae</taxon>
        <taxon>rosids</taxon>
        <taxon>fabids</taxon>
        <taxon>Cucurbitales</taxon>
        <taxon>Cucurbitaceae</taxon>
        <taxon>Benincaseae</taxon>
        <taxon>Cucumis</taxon>
    </lineage>
</organism>
<comment type="caution">
    <text evidence="2">The sequence shown here is derived from an EMBL/GenBank/DDBJ whole genome shotgun (WGS) entry which is preliminary data.</text>
</comment>
<sequence>MILQLKHENTMKNEWHMIQVGLVYVIDGNEKTFRVDLKKILRHNINFHSLIEKEEGKEVSEIELFQLTHSNENKGWVNEAKAKYDEMITLKPLHHKKGANLF</sequence>
<gene>
    <name evidence="2" type="ORF">E5676_scaffold68G00830</name>
    <name evidence="1" type="ORF">E6C27_scaffold230G002040</name>
</gene>
<dbReference type="AlphaFoldDB" id="A0A5D3C0S6"/>
<protein>
    <submittedName>
        <fullName evidence="2">Uncharacterized protein</fullName>
    </submittedName>
</protein>
<reference evidence="3 4" key="1">
    <citation type="submission" date="2019-08" db="EMBL/GenBank/DDBJ databases">
        <title>Draft genome sequences of two oriental melons (Cucumis melo L. var makuwa).</title>
        <authorList>
            <person name="Kwon S.-Y."/>
        </authorList>
    </citation>
    <scope>NUCLEOTIDE SEQUENCE [LARGE SCALE GENOMIC DNA]</scope>
    <source>
        <strain evidence="4">cv. Chang Bougi</strain>
        <strain evidence="3">cv. SW 3</strain>
        <tissue evidence="2">Leaf</tissue>
    </source>
</reference>
<proteinExistence type="predicted"/>
<evidence type="ECO:0000313" key="2">
    <source>
        <dbReference type="EMBL" id="TYK04772.1"/>
    </source>
</evidence>
<dbReference type="EMBL" id="SSTE01013576">
    <property type="protein sequence ID" value="KAA0047008.1"/>
    <property type="molecule type" value="Genomic_DNA"/>
</dbReference>
<accession>A0A5D3C0S6</accession>
<evidence type="ECO:0000313" key="4">
    <source>
        <dbReference type="Proteomes" id="UP000321947"/>
    </source>
</evidence>
<evidence type="ECO:0000313" key="3">
    <source>
        <dbReference type="Proteomes" id="UP000321393"/>
    </source>
</evidence>
<dbReference type="Proteomes" id="UP000321947">
    <property type="component" value="Unassembled WGS sequence"/>
</dbReference>
<name>A0A5D3C0S6_CUCMM</name>